<name>A0AA38LAE0_TAXCH</name>
<keyword evidence="3" id="KW-1185">Reference proteome</keyword>
<reference evidence="2 3" key="1">
    <citation type="journal article" date="2021" name="Nat. Plants">
        <title>The Taxus genome provides insights into paclitaxel biosynthesis.</title>
        <authorList>
            <person name="Xiong X."/>
            <person name="Gou J."/>
            <person name="Liao Q."/>
            <person name="Li Y."/>
            <person name="Zhou Q."/>
            <person name="Bi G."/>
            <person name="Li C."/>
            <person name="Du R."/>
            <person name="Wang X."/>
            <person name="Sun T."/>
            <person name="Guo L."/>
            <person name="Liang H."/>
            <person name="Lu P."/>
            <person name="Wu Y."/>
            <person name="Zhang Z."/>
            <person name="Ro D.K."/>
            <person name="Shang Y."/>
            <person name="Huang S."/>
            <person name="Yan J."/>
        </authorList>
    </citation>
    <scope>NUCLEOTIDE SEQUENCE [LARGE SCALE GENOMIC DNA]</scope>
    <source>
        <strain evidence="2">Ta-2019</strain>
    </source>
</reference>
<feature type="compositionally biased region" description="Polar residues" evidence="1">
    <location>
        <begin position="56"/>
        <end position="65"/>
    </location>
</feature>
<protein>
    <submittedName>
        <fullName evidence="2">Uncharacterized protein</fullName>
    </submittedName>
</protein>
<evidence type="ECO:0000313" key="2">
    <source>
        <dbReference type="EMBL" id="KAH9317779.1"/>
    </source>
</evidence>
<feature type="region of interest" description="Disordered" evidence="1">
    <location>
        <begin position="41"/>
        <end position="71"/>
    </location>
</feature>
<dbReference type="AlphaFoldDB" id="A0AA38LAE0"/>
<sequence>MSACYCLLCVPARRSADSTHQGAEWKRVTSRIFQRREPWNPADWEMGSTRVDDLTLSDSGESGTAETGPRRAEKGLLTKWLEGYLQLRCRATEAW</sequence>
<accession>A0AA38LAE0</accession>
<proteinExistence type="predicted"/>
<dbReference type="EMBL" id="JAHRHJ020000004">
    <property type="protein sequence ID" value="KAH9317779.1"/>
    <property type="molecule type" value="Genomic_DNA"/>
</dbReference>
<evidence type="ECO:0000313" key="3">
    <source>
        <dbReference type="Proteomes" id="UP000824469"/>
    </source>
</evidence>
<comment type="caution">
    <text evidence="2">The sequence shown here is derived from an EMBL/GenBank/DDBJ whole genome shotgun (WGS) entry which is preliminary data.</text>
</comment>
<dbReference type="Proteomes" id="UP000824469">
    <property type="component" value="Unassembled WGS sequence"/>
</dbReference>
<organism evidence="2 3">
    <name type="scientific">Taxus chinensis</name>
    <name type="common">Chinese yew</name>
    <name type="synonym">Taxus wallichiana var. chinensis</name>
    <dbReference type="NCBI Taxonomy" id="29808"/>
    <lineage>
        <taxon>Eukaryota</taxon>
        <taxon>Viridiplantae</taxon>
        <taxon>Streptophyta</taxon>
        <taxon>Embryophyta</taxon>
        <taxon>Tracheophyta</taxon>
        <taxon>Spermatophyta</taxon>
        <taxon>Pinopsida</taxon>
        <taxon>Pinidae</taxon>
        <taxon>Conifers II</taxon>
        <taxon>Cupressales</taxon>
        <taxon>Taxaceae</taxon>
        <taxon>Taxus</taxon>
    </lineage>
</organism>
<evidence type="ECO:0000256" key="1">
    <source>
        <dbReference type="SAM" id="MobiDB-lite"/>
    </source>
</evidence>
<gene>
    <name evidence="2" type="ORF">KI387_019548</name>
</gene>
<feature type="non-terminal residue" evidence="2">
    <location>
        <position position="95"/>
    </location>
</feature>